<evidence type="ECO:0000256" key="2">
    <source>
        <dbReference type="SAM" id="SignalP"/>
    </source>
</evidence>
<organism evidence="3 4">
    <name type="scientific">Psilocybe cf. subviscida</name>
    <dbReference type="NCBI Taxonomy" id="2480587"/>
    <lineage>
        <taxon>Eukaryota</taxon>
        <taxon>Fungi</taxon>
        <taxon>Dikarya</taxon>
        <taxon>Basidiomycota</taxon>
        <taxon>Agaricomycotina</taxon>
        <taxon>Agaricomycetes</taxon>
        <taxon>Agaricomycetidae</taxon>
        <taxon>Agaricales</taxon>
        <taxon>Agaricineae</taxon>
        <taxon>Strophariaceae</taxon>
        <taxon>Psilocybe</taxon>
    </lineage>
</organism>
<proteinExistence type="predicted"/>
<feature type="compositionally biased region" description="Polar residues" evidence="1">
    <location>
        <begin position="201"/>
        <end position="210"/>
    </location>
</feature>
<feature type="region of interest" description="Disordered" evidence="1">
    <location>
        <begin position="201"/>
        <end position="224"/>
    </location>
</feature>
<feature type="compositionally biased region" description="Low complexity" evidence="1">
    <location>
        <begin position="212"/>
        <end position="224"/>
    </location>
</feature>
<feature type="chain" id="PRO_5034949151" evidence="2">
    <location>
        <begin position="21"/>
        <end position="224"/>
    </location>
</feature>
<dbReference type="AlphaFoldDB" id="A0A8H5BSL2"/>
<gene>
    <name evidence="3" type="ORF">D9619_011558</name>
</gene>
<comment type="caution">
    <text evidence="3">The sequence shown here is derived from an EMBL/GenBank/DDBJ whole genome shotgun (WGS) entry which is preliminary data.</text>
</comment>
<accession>A0A8H5BSL2</accession>
<reference evidence="3 4" key="1">
    <citation type="journal article" date="2020" name="ISME J.">
        <title>Uncovering the hidden diversity of litter-decomposition mechanisms in mushroom-forming fungi.</title>
        <authorList>
            <person name="Floudas D."/>
            <person name="Bentzer J."/>
            <person name="Ahren D."/>
            <person name="Johansson T."/>
            <person name="Persson P."/>
            <person name="Tunlid A."/>
        </authorList>
    </citation>
    <scope>NUCLEOTIDE SEQUENCE [LARGE SCALE GENOMIC DNA]</scope>
    <source>
        <strain evidence="3 4">CBS 101986</strain>
    </source>
</reference>
<name>A0A8H5BSL2_9AGAR</name>
<dbReference type="OrthoDB" id="3236720at2759"/>
<evidence type="ECO:0000256" key="1">
    <source>
        <dbReference type="SAM" id="MobiDB-lite"/>
    </source>
</evidence>
<feature type="signal peptide" evidence="2">
    <location>
        <begin position="1"/>
        <end position="20"/>
    </location>
</feature>
<dbReference type="EMBL" id="JAACJJ010000003">
    <property type="protein sequence ID" value="KAF5328605.1"/>
    <property type="molecule type" value="Genomic_DNA"/>
</dbReference>
<protein>
    <submittedName>
        <fullName evidence="3">Uncharacterized protein</fullName>
    </submittedName>
</protein>
<keyword evidence="2" id="KW-0732">Signal</keyword>
<evidence type="ECO:0000313" key="3">
    <source>
        <dbReference type="EMBL" id="KAF5328605.1"/>
    </source>
</evidence>
<keyword evidence="4" id="KW-1185">Reference proteome</keyword>
<evidence type="ECO:0000313" key="4">
    <source>
        <dbReference type="Proteomes" id="UP000567179"/>
    </source>
</evidence>
<sequence>MFAKLFKIAAAVAVVASVSATPLPSPNSLIDKFDAVVAKLDAARAKGKSARSLAAPGSHSFNSYMGYSDMSGFDNFYGSDNFSGVISKTVVEHESELVCHSESIEIVQQRLLVLQEMAKRVITEQICEVESQTVVFEQFYSSMGHFSGDIRHKSHRGAGYDEGIASHYSSIVESDGSLSSNDLGFSGHDLGSHWVVPSGSNWNDGSSPNSVEAAFEAAKAARSS</sequence>
<dbReference type="Proteomes" id="UP000567179">
    <property type="component" value="Unassembled WGS sequence"/>
</dbReference>